<dbReference type="EMBL" id="JASBWV010000017">
    <property type="protein sequence ID" value="KAJ9121366.1"/>
    <property type="molecule type" value="Genomic_DNA"/>
</dbReference>
<protein>
    <submittedName>
        <fullName evidence="1">Uncharacterized protein</fullName>
    </submittedName>
</protein>
<sequence length="361" mass="40634">MAQSAAEKELEYFRNTLRSYDDYARYHLSANHSRRMGFLTLPKEQRAMLVKLGYRDKLDAVDEGIRRNGEFLDEIYKSGAEPFMDDLQHGGYEITDVQDDQGKPEREACYDPCIAALERHYAHVPAAERRKVKVLIPGAGLGRLALEVAGKGFASQGNEFSAHMLIASNWVLNSTRETKSHTIFPNLHTFSNHLSTATNLLRSIRIPDILPADILPPDADFSFVAGDWCEVYGGQSESGAWPPKEQIASDQQGQWGAVVTCFFIDTARNIINYLRIIKGLLKDDGVWINVGPLLWHYENIVDKERGEGSIELSLDEVKQLARDMGFELSNETMSKTTYTGDPDGMLRSEYTVAFWTATKTK</sequence>
<organism evidence="1 2">
    <name type="scientific">Naganishia onofrii</name>
    <dbReference type="NCBI Taxonomy" id="1851511"/>
    <lineage>
        <taxon>Eukaryota</taxon>
        <taxon>Fungi</taxon>
        <taxon>Dikarya</taxon>
        <taxon>Basidiomycota</taxon>
        <taxon>Agaricomycotina</taxon>
        <taxon>Tremellomycetes</taxon>
        <taxon>Filobasidiales</taxon>
        <taxon>Filobasidiaceae</taxon>
        <taxon>Naganishia</taxon>
    </lineage>
</organism>
<evidence type="ECO:0000313" key="1">
    <source>
        <dbReference type="EMBL" id="KAJ9121366.1"/>
    </source>
</evidence>
<proteinExistence type="predicted"/>
<gene>
    <name evidence="1" type="ORF">QFC24_004704</name>
</gene>
<comment type="caution">
    <text evidence="1">The sequence shown here is derived from an EMBL/GenBank/DDBJ whole genome shotgun (WGS) entry which is preliminary data.</text>
</comment>
<dbReference type="Proteomes" id="UP001234202">
    <property type="component" value="Unassembled WGS sequence"/>
</dbReference>
<accession>A0ACC2XDB7</accession>
<reference evidence="1" key="1">
    <citation type="submission" date="2023-04" db="EMBL/GenBank/DDBJ databases">
        <title>Draft Genome sequencing of Naganishia species isolated from polar environments using Oxford Nanopore Technology.</title>
        <authorList>
            <person name="Leo P."/>
            <person name="Venkateswaran K."/>
        </authorList>
    </citation>
    <scope>NUCLEOTIDE SEQUENCE</scope>
    <source>
        <strain evidence="1">DBVPG 5303</strain>
    </source>
</reference>
<evidence type="ECO:0000313" key="2">
    <source>
        <dbReference type="Proteomes" id="UP001234202"/>
    </source>
</evidence>
<keyword evidence="2" id="KW-1185">Reference proteome</keyword>
<name>A0ACC2XDB7_9TREE</name>